<dbReference type="EMBL" id="CP063304">
    <property type="protein sequence ID" value="QOV18694.1"/>
    <property type="molecule type" value="Genomic_DNA"/>
</dbReference>
<proteinExistence type="predicted"/>
<dbReference type="AlphaFoldDB" id="A0A7M2RFE3"/>
<accession>A0A7M2RFE3</accession>
<dbReference type="KEGG" id="bliq:INP51_11855"/>
<evidence type="ECO:0000256" key="2">
    <source>
        <dbReference type="SAM" id="MobiDB-lite"/>
    </source>
</evidence>
<gene>
    <name evidence="3" type="ORF">INP51_11855</name>
</gene>
<evidence type="ECO:0000313" key="3">
    <source>
        <dbReference type="EMBL" id="QOV18694.1"/>
    </source>
</evidence>
<dbReference type="PANTHER" id="PTHR43649">
    <property type="entry name" value="ARABINOSE-BINDING PROTEIN-RELATED"/>
    <property type="match status" value="1"/>
</dbReference>
<sequence length="596" mass="68277">MGKGVLQVASWMMAGVLLLTGCGGGLESNNKKGEAKKADKVSETTENSTNKTYTSNFKAQGEKADLYNQNLENFQQEFLEYYKGTNELDKVRGYQEPIEVNTINWYTAAVEEAMGNFGKKYGESINENRWTDALKRMYNIDVKYNWQAQDADYTQKLRLDMTSGELPDVFLVREQNDLIQMAEQGLIWDMTDIIDQYASDYDKQVWASDQNGAMTKATHEGNVYGVPSVQSATDAVPYIWIRDDWMQKLNLEYPKTLDELEKVMDAFVSEDPDGNGQDDTWGISMNNNIVESLRGIFAAFGSYPDDWYSKDDKLVNGMVADTTKEALEYIATLYKKKYLNPEFVAQDATKANEAVLNNQVGILFGGHWFGHTAGDLHEINPDAAWKCIKLPSHDGDPVKSILRPVAQGWIVVNKKFSHPEIALKMRTLTTYGLLCKESAWWWYEENISWNISPVRCNVSAFDNLNTYINLQEVFESKDETELKAKAVPYWDNLHGDQAWEWGLMFGPGENTPMAILRQDKDEGNLFWNPYNGVQSKFMQERWSNIMDERMRAYTDIVTGKTSVEEGYRKWLKTYETLGGDQIEKEVNAWYQENKTE</sequence>
<feature type="region of interest" description="Disordered" evidence="2">
    <location>
        <begin position="29"/>
        <end position="51"/>
    </location>
</feature>
<feature type="compositionally biased region" description="Basic and acidic residues" evidence="2">
    <location>
        <begin position="29"/>
        <end position="43"/>
    </location>
</feature>
<dbReference type="Proteomes" id="UP000593601">
    <property type="component" value="Chromosome"/>
</dbReference>
<dbReference type="RefSeq" id="WP_193735056.1">
    <property type="nucleotide sequence ID" value="NZ_CP063304.1"/>
</dbReference>
<dbReference type="PANTHER" id="PTHR43649:SF33">
    <property type="entry name" value="POLYGALACTURONAN_RHAMNOGALACTURONAN-BINDING PROTEIN YTCQ"/>
    <property type="match status" value="1"/>
</dbReference>
<evidence type="ECO:0008006" key="5">
    <source>
        <dbReference type="Google" id="ProtNLM"/>
    </source>
</evidence>
<organism evidence="3 4">
    <name type="scientific">Blautia liquoris</name>
    <dbReference type="NCBI Taxonomy" id="2779518"/>
    <lineage>
        <taxon>Bacteria</taxon>
        <taxon>Bacillati</taxon>
        <taxon>Bacillota</taxon>
        <taxon>Clostridia</taxon>
        <taxon>Lachnospirales</taxon>
        <taxon>Lachnospiraceae</taxon>
        <taxon>Blautia</taxon>
    </lineage>
</organism>
<dbReference type="Gene3D" id="3.40.190.10">
    <property type="entry name" value="Periplasmic binding protein-like II"/>
    <property type="match status" value="2"/>
</dbReference>
<reference evidence="3 4" key="1">
    <citation type="submission" date="2020-10" db="EMBL/GenBank/DDBJ databases">
        <title>Blautia liquoris sp.nov., isolated from the mud in a fermentation cellar used for the production of Chinese strong-flavoured liquor.</title>
        <authorList>
            <person name="Lu L."/>
        </authorList>
    </citation>
    <scope>NUCLEOTIDE SEQUENCE [LARGE SCALE GENOMIC DNA]</scope>
    <source>
        <strain evidence="3 4">LZLJ-3</strain>
    </source>
</reference>
<evidence type="ECO:0000313" key="4">
    <source>
        <dbReference type="Proteomes" id="UP000593601"/>
    </source>
</evidence>
<protein>
    <recommendedName>
        <fullName evidence="5">Lipoprotein LipO</fullName>
    </recommendedName>
</protein>
<keyword evidence="1" id="KW-0732">Signal</keyword>
<name>A0A7M2RFE3_9FIRM</name>
<dbReference type="SUPFAM" id="SSF53850">
    <property type="entry name" value="Periplasmic binding protein-like II"/>
    <property type="match status" value="1"/>
</dbReference>
<dbReference type="PROSITE" id="PS51257">
    <property type="entry name" value="PROKAR_LIPOPROTEIN"/>
    <property type="match status" value="1"/>
</dbReference>
<dbReference type="InterPro" id="IPR050490">
    <property type="entry name" value="Bact_solute-bd_prot1"/>
</dbReference>
<keyword evidence="4" id="KW-1185">Reference proteome</keyword>
<evidence type="ECO:0000256" key="1">
    <source>
        <dbReference type="ARBA" id="ARBA00022729"/>
    </source>
</evidence>